<keyword evidence="2" id="KW-0732">Signal</keyword>
<dbReference type="EMBL" id="NIOF01000007">
    <property type="protein sequence ID" value="OWQ88610.1"/>
    <property type="molecule type" value="Genomic_DNA"/>
</dbReference>
<comment type="caution">
    <text evidence="3">The sequence shown here is derived from an EMBL/GenBank/DDBJ whole genome shotgun (WGS) entry which is preliminary data.</text>
</comment>
<feature type="chain" id="PRO_5013281196" evidence="2">
    <location>
        <begin position="23"/>
        <end position="129"/>
    </location>
</feature>
<name>A0A246J7J1_9BURK</name>
<gene>
    <name evidence="3" type="ORF">CDN99_17375</name>
</gene>
<organism evidence="3 4">
    <name type="scientific">Roseateles aquatilis</name>
    <dbReference type="NCBI Taxonomy" id="431061"/>
    <lineage>
        <taxon>Bacteria</taxon>
        <taxon>Pseudomonadati</taxon>
        <taxon>Pseudomonadota</taxon>
        <taxon>Betaproteobacteria</taxon>
        <taxon>Burkholderiales</taxon>
        <taxon>Sphaerotilaceae</taxon>
        <taxon>Roseateles</taxon>
    </lineage>
</organism>
<proteinExistence type="predicted"/>
<evidence type="ECO:0000313" key="4">
    <source>
        <dbReference type="Proteomes" id="UP000197468"/>
    </source>
</evidence>
<accession>A0A246J7J1</accession>
<keyword evidence="1" id="KW-0472">Membrane</keyword>
<feature type="transmembrane region" description="Helical" evidence="1">
    <location>
        <begin position="97"/>
        <end position="118"/>
    </location>
</feature>
<protein>
    <submittedName>
        <fullName evidence="3">Uncharacterized protein</fullName>
    </submittedName>
</protein>
<dbReference type="OrthoDB" id="8527614at2"/>
<evidence type="ECO:0000256" key="2">
    <source>
        <dbReference type="SAM" id="SignalP"/>
    </source>
</evidence>
<evidence type="ECO:0000313" key="3">
    <source>
        <dbReference type="EMBL" id="OWQ88610.1"/>
    </source>
</evidence>
<dbReference type="Proteomes" id="UP000197468">
    <property type="component" value="Unassembled WGS sequence"/>
</dbReference>
<sequence>MKTFLWSVAGLFALLWSGLAWAAASLVRWTVEALSTGQAVELGKAATEFKFPAWVEPFLDTGLLTMLQGFVQWLLEIAGNGAPMAGAAVGWLVPVVWIVWAVGLTVLLGIAVVLHYLVKSLPRTEARLA</sequence>
<keyword evidence="4" id="KW-1185">Reference proteome</keyword>
<dbReference type="RefSeq" id="WP_088386133.1">
    <property type="nucleotide sequence ID" value="NZ_NIOF01000007.1"/>
</dbReference>
<feature type="signal peptide" evidence="2">
    <location>
        <begin position="1"/>
        <end position="22"/>
    </location>
</feature>
<evidence type="ECO:0000256" key="1">
    <source>
        <dbReference type="SAM" id="Phobius"/>
    </source>
</evidence>
<keyword evidence="1" id="KW-1133">Transmembrane helix</keyword>
<dbReference type="AlphaFoldDB" id="A0A246J7J1"/>
<reference evidence="3 4" key="1">
    <citation type="journal article" date="2008" name="Int. J. Syst. Evol. Microbiol.">
        <title>Description of Roseateles aquatilis sp. nov. and Roseateles terrae sp. nov., in the class Betaproteobacteria, and emended description of the genus Roseateles.</title>
        <authorList>
            <person name="Gomila M."/>
            <person name="Bowien B."/>
            <person name="Falsen E."/>
            <person name="Moore E.R."/>
            <person name="Lalucat J."/>
        </authorList>
    </citation>
    <scope>NUCLEOTIDE SEQUENCE [LARGE SCALE GENOMIC DNA]</scope>
    <source>
        <strain evidence="3 4">CCUG 48205</strain>
    </source>
</reference>
<keyword evidence="1" id="KW-0812">Transmembrane</keyword>